<dbReference type="InterPro" id="IPR011990">
    <property type="entry name" value="TPR-like_helical_dom_sf"/>
</dbReference>
<sequence length="188" mass="21656">MLLHTSYLSAGADEPHNYYFPAPDKLLENVEKYHLQPGIDKVKKGEFEYAWNEFAFILHYFPNHPQTLQLIGDLSLQMEDNARALKYFERALKLYPNEASTYALYGVFLHKAGQPEKAIEQYMHALKIDNQPAEYHYNLGLAYYAVHQFDKAYDAAQNAYRRGYPLPGLKDKLISKGVWKSDASTQTG</sequence>
<keyword evidence="1" id="KW-0677">Repeat</keyword>
<accession>A0A0Q9YM15</accession>
<dbReference type="STRING" id="437022.CC99x_01912"/>
<keyword evidence="6" id="KW-1185">Reference proteome</keyword>
<dbReference type="RefSeq" id="WP_057625018.1">
    <property type="nucleotide sequence ID" value="NZ_LKHV02000001.1"/>
</dbReference>
<feature type="repeat" description="TPR" evidence="3">
    <location>
        <begin position="99"/>
        <end position="132"/>
    </location>
</feature>
<dbReference type="PROSITE" id="PS50005">
    <property type="entry name" value="TPR"/>
    <property type="match status" value="2"/>
</dbReference>
<dbReference type="InterPro" id="IPR013105">
    <property type="entry name" value="TPR_2"/>
</dbReference>
<comment type="caution">
    <text evidence="4">The sequence shown here is derived from an EMBL/GenBank/DDBJ whole genome shotgun (WGS) entry which is preliminary data.</text>
</comment>
<feature type="repeat" description="TPR" evidence="3">
    <location>
        <begin position="65"/>
        <end position="98"/>
    </location>
</feature>
<dbReference type="OrthoDB" id="7058953at2"/>
<dbReference type="Pfam" id="PF07719">
    <property type="entry name" value="TPR_2"/>
    <property type="match status" value="1"/>
</dbReference>
<reference evidence="4" key="1">
    <citation type="submission" date="2015-09" db="EMBL/GenBank/DDBJ databases">
        <title>Draft Genome Sequences of Two Novel Amoeba-resistant Intranuclear Bacteria, Candidatus Berkiella cookevillensis and Candidatus Berkiella aquae.</title>
        <authorList>
            <person name="Mehari Y.T."/>
            <person name="Arivett B.A."/>
            <person name="Farone A.L."/>
            <person name="Gunderson J.H."/>
            <person name="Farone M.B."/>
        </authorList>
    </citation>
    <scope>NUCLEOTIDE SEQUENCE [LARGE SCALE GENOMIC DNA]</scope>
    <source>
        <strain evidence="4">CC99</strain>
    </source>
</reference>
<dbReference type="EMBL" id="LKHV02000001">
    <property type="protein sequence ID" value="MCS5709116.1"/>
    <property type="molecule type" value="Genomic_DNA"/>
</dbReference>
<evidence type="ECO:0000313" key="4">
    <source>
        <dbReference type="EMBL" id="KRG17956.1"/>
    </source>
</evidence>
<dbReference type="Gene3D" id="1.25.40.10">
    <property type="entry name" value="Tetratricopeptide repeat domain"/>
    <property type="match status" value="1"/>
</dbReference>
<organism evidence="4">
    <name type="scientific">Candidatus Berkiella cookevillensis</name>
    <dbReference type="NCBI Taxonomy" id="437022"/>
    <lineage>
        <taxon>Bacteria</taxon>
        <taxon>Pseudomonadati</taxon>
        <taxon>Pseudomonadota</taxon>
        <taxon>Gammaproteobacteria</taxon>
        <taxon>Candidatus Berkiellales</taxon>
        <taxon>Candidatus Berkiellaceae</taxon>
        <taxon>Candidatus Berkiella</taxon>
    </lineage>
</organism>
<dbReference type="SMART" id="SM00028">
    <property type="entry name" value="TPR"/>
    <property type="match status" value="3"/>
</dbReference>
<reference evidence="5" key="2">
    <citation type="journal article" date="2016" name="Genome Announc.">
        <title>Draft Genome Sequences of Two Novel Amoeba-Resistant Intranuclear Bacteria, 'Candidatus Berkiella cookevillensis' and 'Candidatus Berkiella aquae'.</title>
        <authorList>
            <person name="Mehari Y.T."/>
            <person name="Arivett B.A."/>
            <person name="Farone A.L."/>
            <person name="Gunderson J.H."/>
            <person name="Farone M.B."/>
        </authorList>
    </citation>
    <scope>NUCLEOTIDE SEQUENCE</scope>
    <source>
        <strain evidence="5">CC99</strain>
    </source>
</reference>
<dbReference type="PANTHER" id="PTHR12558:SF13">
    <property type="entry name" value="CELL DIVISION CYCLE PROTEIN 27 HOMOLOG"/>
    <property type="match status" value="1"/>
</dbReference>
<proteinExistence type="predicted"/>
<evidence type="ECO:0000256" key="3">
    <source>
        <dbReference type="PROSITE-ProRule" id="PRU00339"/>
    </source>
</evidence>
<keyword evidence="2 3" id="KW-0802">TPR repeat</keyword>
<reference evidence="5" key="3">
    <citation type="submission" date="2021-06" db="EMBL/GenBank/DDBJ databases">
        <title>Genomic Description and Analysis of Intracellular Bacteria, Candidatus Berkiella cookevillensis and Candidatus Berkiella aquae.</title>
        <authorList>
            <person name="Kidane D.T."/>
            <person name="Mehari Y.T."/>
            <person name="Rice F.C."/>
            <person name="Arivett B.A."/>
            <person name="Farone A.L."/>
            <person name="Berk S.G."/>
            <person name="Farone M.B."/>
        </authorList>
    </citation>
    <scope>NUCLEOTIDE SEQUENCE</scope>
    <source>
        <strain evidence="5">CC99</strain>
    </source>
</reference>
<protein>
    <submittedName>
        <fullName evidence="4">Tetratricopeptide repeat protein</fullName>
    </submittedName>
</protein>
<evidence type="ECO:0000313" key="6">
    <source>
        <dbReference type="Proteomes" id="UP000051494"/>
    </source>
</evidence>
<dbReference type="PANTHER" id="PTHR12558">
    <property type="entry name" value="CELL DIVISION CYCLE 16,23,27"/>
    <property type="match status" value="1"/>
</dbReference>
<evidence type="ECO:0000256" key="1">
    <source>
        <dbReference type="ARBA" id="ARBA00022737"/>
    </source>
</evidence>
<name>A0A0Q9YM15_9GAMM</name>
<dbReference type="EMBL" id="LKHV01000010">
    <property type="protein sequence ID" value="KRG17956.1"/>
    <property type="molecule type" value="Genomic_DNA"/>
</dbReference>
<dbReference type="Proteomes" id="UP000051494">
    <property type="component" value="Unassembled WGS sequence"/>
</dbReference>
<dbReference type="InterPro" id="IPR019734">
    <property type="entry name" value="TPR_rpt"/>
</dbReference>
<gene>
    <name evidence="5" type="ORF">CC99x_009385</name>
    <name evidence="4" type="ORF">CC99x_01912</name>
</gene>
<evidence type="ECO:0000313" key="5">
    <source>
        <dbReference type="EMBL" id="MCS5709116.1"/>
    </source>
</evidence>
<dbReference type="AlphaFoldDB" id="A0A0Q9YM15"/>
<dbReference type="Pfam" id="PF13414">
    <property type="entry name" value="TPR_11"/>
    <property type="match status" value="1"/>
</dbReference>
<dbReference type="SUPFAM" id="SSF48452">
    <property type="entry name" value="TPR-like"/>
    <property type="match status" value="1"/>
</dbReference>
<evidence type="ECO:0000256" key="2">
    <source>
        <dbReference type="ARBA" id="ARBA00022803"/>
    </source>
</evidence>